<keyword evidence="4" id="KW-1185">Reference proteome</keyword>
<evidence type="ECO:0000256" key="1">
    <source>
        <dbReference type="SAM" id="SignalP"/>
    </source>
</evidence>
<dbReference type="AlphaFoldDB" id="A0A3D8QJP5"/>
<evidence type="ECO:0000313" key="3">
    <source>
        <dbReference type="EMBL" id="RDW62046.1"/>
    </source>
</evidence>
<dbReference type="Pfam" id="PF25156">
    <property type="entry name" value="PNGase_A_C"/>
    <property type="match status" value="1"/>
</dbReference>
<proteinExistence type="predicted"/>
<dbReference type="InterPro" id="IPR021102">
    <property type="entry name" value="PNGase_A"/>
</dbReference>
<evidence type="ECO:0000313" key="4">
    <source>
        <dbReference type="Proteomes" id="UP000256645"/>
    </source>
</evidence>
<feature type="signal peptide" evidence="1">
    <location>
        <begin position="1"/>
        <end position="21"/>
    </location>
</feature>
<sequence length="610" mass="66652">MKVLSLAFLTVGICLLETSIAASTTRAFTSNNRRQTANASSEVLEVVQAQVPPRTSYANPACKQTVFNHVFANSYGIPYVGTYGPPKNCNFTTTIFNLSVTSSGAQYDRLALLFFDDIEIWRTSTAMPGGYDIHFEYQKDMSVFDTLMRGEHKVIFDLSNVYSGVYTGAFNVTIEALYYNDRYENFEPADEIYPISALASSQNISSVMSLPDDNGTVSLTLKRNVKTAVVSLLASGNSAEEFWYTNVPSEYVNTFPSNPGWLYGYSPFREVELLIDGKLAGVSWPFPLLFTGGVDPGIWRPIAGIEAYDLPTFEIDVTPWLPLLCDGAAHTFGLKVVGFDNSVEGKVGTVGENWWVTGNVFVWLDEAGNQTTGSIIESHLPTPAFSYHPQVVTTTSSNGTVSNSSFYFSLSAHRSLSISSTIHTSSGSRSVAWTQELDFLNIQNMTGLAYNQSLAMSSTGSWTSSLSAEKSTYSYPLNLFSAYVIAETSATLSSVYTLIDRSLIQKIINTLPYLTGTSVGVEDLATRQNASSMYYWNATIVQGTDADTGTTQQWLSYSGEPGIKGGNGVKDFSRKLEEVDDLWTMDESAFSTIDVPATVALPLVEGEPIV</sequence>
<dbReference type="OrthoDB" id="1612078at2759"/>
<dbReference type="EMBL" id="PDLM01000014">
    <property type="protein sequence ID" value="RDW62046.1"/>
    <property type="molecule type" value="Genomic_DNA"/>
</dbReference>
<comment type="caution">
    <text evidence="3">The sequence shown here is derived from an EMBL/GenBank/DDBJ whole genome shotgun (WGS) entry which is preliminary data.</text>
</comment>
<name>A0A3D8QJP5_9HELO</name>
<feature type="chain" id="PRO_5017718902" description="Peptide N-acetyl-beta-D-glucosaminyl asparaginase amidase A N-terminal domain-containing protein" evidence="1">
    <location>
        <begin position="22"/>
        <end position="610"/>
    </location>
</feature>
<dbReference type="Proteomes" id="UP000256645">
    <property type="component" value="Unassembled WGS sequence"/>
</dbReference>
<feature type="domain" description="Peptide N-acetyl-beta-D-glucosaminyl asparaginase amidase A N-terminal" evidence="2">
    <location>
        <begin position="55"/>
        <end position="378"/>
    </location>
</feature>
<organism evidence="3 4">
    <name type="scientific">Coleophoma cylindrospora</name>
    <dbReference type="NCBI Taxonomy" id="1849047"/>
    <lineage>
        <taxon>Eukaryota</taxon>
        <taxon>Fungi</taxon>
        <taxon>Dikarya</taxon>
        <taxon>Ascomycota</taxon>
        <taxon>Pezizomycotina</taxon>
        <taxon>Leotiomycetes</taxon>
        <taxon>Helotiales</taxon>
        <taxon>Dermateaceae</taxon>
        <taxon>Coleophoma</taxon>
    </lineage>
</organism>
<keyword evidence="1" id="KW-0732">Signal</keyword>
<dbReference type="Pfam" id="PF12222">
    <property type="entry name" value="PNGaseA"/>
    <property type="match status" value="1"/>
</dbReference>
<protein>
    <recommendedName>
        <fullName evidence="2">Peptide N-acetyl-beta-D-glucosaminyl asparaginase amidase A N-terminal domain-containing protein</fullName>
    </recommendedName>
</protein>
<evidence type="ECO:0000259" key="2">
    <source>
        <dbReference type="Pfam" id="PF12222"/>
    </source>
</evidence>
<dbReference type="InterPro" id="IPR056948">
    <property type="entry name" value="PNGaseA_N"/>
</dbReference>
<accession>A0A3D8QJP5</accession>
<reference evidence="3 4" key="1">
    <citation type="journal article" date="2018" name="IMA Fungus">
        <title>IMA Genome-F 9: Draft genome sequence of Annulohypoxylon stygium, Aspergillus mulundensis, Berkeleyomyces basicola (syn. Thielaviopsis basicola), Ceratocystis smalleyi, two Cercospora beticola strains, Coleophoma cylindrospora, Fusarium fracticaudum, Phialophora cf. hyalina, and Morchella septimelata.</title>
        <authorList>
            <person name="Wingfield B.D."/>
            <person name="Bills G.F."/>
            <person name="Dong Y."/>
            <person name="Huang W."/>
            <person name="Nel W.J."/>
            <person name="Swalarsk-Parry B.S."/>
            <person name="Vaghefi N."/>
            <person name="Wilken P.M."/>
            <person name="An Z."/>
            <person name="de Beer Z.W."/>
            <person name="De Vos L."/>
            <person name="Chen L."/>
            <person name="Duong T.A."/>
            <person name="Gao Y."/>
            <person name="Hammerbacher A."/>
            <person name="Kikkert J.R."/>
            <person name="Li Y."/>
            <person name="Li H."/>
            <person name="Li K."/>
            <person name="Li Q."/>
            <person name="Liu X."/>
            <person name="Ma X."/>
            <person name="Naidoo K."/>
            <person name="Pethybridge S.J."/>
            <person name="Sun J."/>
            <person name="Steenkamp E.T."/>
            <person name="van der Nest M.A."/>
            <person name="van Wyk S."/>
            <person name="Wingfield M.J."/>
            <person name="Xiong C."/>
            <person name="Yue Q."/>
            <person name="Zhang X."/>
        </authorList>
    </citation>
    <scope>NUCLEOTIDE SEQUENCE [LARGE SCALE GENOMIC DNA]</scope>
    <source>
        <strain evidence="3 4">BP6252</strain>
    </source>
</reference>
<dbReference type="PANTHER" id="PTHR31104">
    <property type="entry name" value="PEPTIDE-N4-(N-ACETYL-BETA-GLUCOSAMINYL)ASPARAGINE AMIDASE A PROTEIN"/>
    <property type="match status" value="1"/>
</dbReference>
<gene>
    <name evidence="3" type="ORF">BP6252_11479</name>
</gene>